<dbReference type="PANTHER" id="PTHR24148:SF73">
    <property type="entry name" value="HET DOMAIN PROTEIN (AFU_ORTHOLOGUE AFUA_8G01020)"/>
    <property type="match status" value="1"/>
</dbReference>
<dbReference type="STRING" id="1149755.A0A2J6RHH5"/>
<keyword evidence="4" id="KW-1185">Reference proteome</keyword>
<dbReference type="OrthoDB" id="2157530at2759"/>
<sequence length="801" mass="91980">MKRSDDAEITMPDIEKPPSTFQYRISLCWPSCRTIRIIKLLPRGAYFPDPLEIELHEFNLDWAPKYDAISYCWGGQHPIFPIICNGQTMEITKNLADALFAVSQDTSEPIWMWADAICINQSDDSEKSVQVELMRDIYRTARMVHVWLGLEAHEGCVEKINLFLDAFLLLAFDQIAQVEDPSPSDPPIDDNTIKSWMPLKKLVNTHNFDHLIRLHSCPWFSRVWVIQEIALSQNVLLYWGSSRIMWNKLMAFYLGYQALRYLFLPASVQDDPTWTTHTFLVDSFIKTCIAFREPVQEMTVLRLLVRHRAASATDPRDKVFGLLGLVAEGMKMSIKVDYSLDVVDVYVNVAISVIEGSKDLDILSVPRPAHTNVTLPSWAPDWSACLHPTSIMKVLISQTPLQMYQASGGSISEHRAKIRNHLLEVQGFTLDIIQEVGPVMDTTSPSRGGAFNALLKHLELMVRIPSLWRYVSRCRSGRYYPNGEDSFEVFLRTIYEDNDDERSRMTRLRGHYRSVQMAESWCWLLQLFFVHWHRDFYAILVGLGFMCFKVLNLPWTHQWTALYSAEALGMCFARTKQSYIALIPPIAAVNDAVMLVKGSCVPLILRKRDRNWELIGHAAIRKAIVAGDLDIFSSIFHTGSWFVNPDIIKEENARDGQQRGRSYERRVKWLMGIAAKHKELQILRYLATQPLVEDIVKERPSSIEGYEMIIWAVQGGLPECVSVLLELNSDLVHCRSPHHINETPLLDAMHLKHIECLRMIELLLSYGADPNARSVIMDAYGLQRPEVFRYTRGCREKYEAI</sequence>
<dbReference type="PROSITE" id="PS50088">
    <property type="entry name" value="ANK_REPEAT"/>
    <property type="match status" value="1"/>
</dbReference>
<evidence type="ECO:0000259" key="2">
    <source>
        <dbReference type="Pfam" id="PF06985"/>
    </source>
</evidence>
<evidence type="ECO:0000313" key="4">
    <source>
        <dbReference type="Proteomes" id="UP000235786"/>
    </source>
</evidence>
<keyword evidence="1" id="KW-0040">ANK repeat</keyword>
<dbReference type="PANTHER" id="PTHR24148">
    <property type="entry name" value="ANKYRIN REPEAT DOMAIN-CONTAINING PROTEIN 39 HOMOLOG-RELATED"/>
    <property type="match status" value="1"/>
</dbReference>
<feature type="domain" description="Heterokaryon incompatibility" evidence="2">
    <location>
        <begin position="66"/>
        <end position="228"/>
    </location>
</feature>
<dbReference type="InterPro" id="IPR036770">
    <property type="entry name" value="Ankyrin_rpt-contain_sf"/>
</dbReference>
<feature type="repeat" description="ANK" evidence="1">
    <location>
        <begin position="740"/>
        <end position="775"/>
    </location>
</feature>
<dbReference type="InterPro" id="IPR002110">
    <property type="entry name" value="Ankyrin_rpt"/>
</dbReference>
<dbReference type="SUPFAM" id="SSF48403">
    <property type="entry name" value="Ankyrin repeat"/>
    <property type="match status" value="1"/>
</dbReference>
<proteinExistence type="predicted"/>
<evidence type="ECO:0000313" key="3">
    <source>
        <dbReference type="EMBL" id="PMD37962.1"/>
    </source>
</evidence>
<reference evidence="3 4" key="1">
    <citation type="submission" date="2016-04" db="EMBL/GenBank/DDBJ databases">
        <title>A degradative enzymes factory behind the ericoid mycorrhizal symbiosis.</title>
        <authorList>
            <consortium name="DOE Joint Genome Institute"/>
            <person name="Martino E."/>
            <person name="Morin E."/>
            <person name="Grelet G."/>
            <person name="Kuo A."/>
            <person name="Kohler A."/>
            <person name="Daghino S."/>
            <person name="Barry K."/>
            <person name="Choi C."/>
            <person name="Cichocki N."/>
            <person name="Clum A."/>
            <person name="Copeland A."/>
            <person name="Hainaut M."/>
            <person name="Haridas S."/>
            <person name="Labutti K."/>
            <person name="Lindquist E."/>
            <person name="Lipzen A."/>
            <person name="Khouja H.-R."/>
            <person name="Murat C."/>
            <person name="Ohm R."/>
            <person name="Olson A."/>
            <person name="Spatafora J."/>
            <person name="Veneault-Fourrey C."/>
            <person name="Henrissat B."/>
            <person name="Grigoriev I."/>
            <person name="Martin F."/>
            <person name="Perotto S."/>
        </authorList>
    </citation>
    <scope>NUCLEOTIDE SEQUENCE [LARGE SCALE GENOMIC DNA]</scope>
    <source>
        <strain evidence="3 4">F</strain>
    </source>
</reference>
<evidence type="ECO:0000256" key="1">
    <source>
        <dbReference type="PROSITE-ProRule" id="PRU00023"/>
    </source>
</evidence>
<dbReference type="Pfam" id="PF06985">
    <property type="entry name" value="HET"/>
    <property type="match status" value="1"/>
</dbReference>
<accession>A0A2J6RHH5</accession>
<dbReference type="Gene3D" id="1.25.40.20">
    <property type="entry name" value="Ankyrin repeat-containing domain"/>
    <property type="match status" value="1"/>
</dbReference>
<dbReference type="AlphaFoldDB" id="A0A2J6RHH5"/>
<dbReference type="InterPro" id="IPR010730">
    <property type="entry name" value="HET"/>
</dbReference>
<dbReference type="Proteomes" id="UP000235786">
    <property type="component" value="Unassembled WGS sequence"/>
</dbReference>
<organism evidence="3 4">
    <name type="scientific">Hyaloscypha variabilis (strain UAMH 11265 / GT02V1 / F)</name>
    <name type="common">Meliniomyces variabilis</name>
    <dbReference type="NCBI Taxonomy" id="1149755"/>
    <lineage>
        <taxon>Eukaryota</taxon>
        <taxon>Fungi</taxon>
        <taxon>Dikarya</taxon>
        <taxon>Ascomycota</taxon>
        <taxon>Pezizomycotina</taxon>
        <taxon>Leotiomycetes</taxon>
        <taxon>Helotiales</taxon>
        <taxon>Hyaloscyphaceae</taxon>
        <taxon>Hyaloscypha</taxon>
        <taxon>Hyaloscypha variabilis</taxon>
    </lineage>
</organism>
<gene>
    <name evidence="3" type="ORF">L207DRAFT_635398</name>
</gene>
<name>A0A2J6RHH5_HYAVF</name>
<dbReference type="InterPro" id="IPR052895">
    <property type="entry name" value="HetReg/Transcr_Mod"/>
</dbReference>
<dbReference type="PROSITE" id="PS50297">
    <property type="entry name" value="ANK_REP_REGION"/>
    <property type="match status" value="1"/>
</dbReference>
<protein>
    <submittedName>
        <fullName evidence="3">HET-domain-containing protein</fullName>
    </submittedName>
</protein>
<dbReference type="EMBL" id="KZ613948">
    <property type="protein sequence ID" value="PMD37962.1"/>
    <property type="molecule type" value="Genomic_DNA"/>
</dbReference>
<dbReference type="Pfam" id="PF12796">
    <property type="entry name" value="Ank_2"/>
    <property type="match status" value="1"/>
</dbReference>